<dbReference type="Proteomes" id="UP000030661">
    <property type="component" value="Unassembled WGS sequence"/>
</dbReference>
<dbReference type="PANTHER" id="PTHR30388">
    <property type="entry name" value="ALDEHYDE OXIDOREDUCTASE MOLYBDENUM COFACTOR ASSEMBLY PROTEIN"/>
    <property type="match status" value="1"/>
</dbReference>
<evidence type="ECO:0008006" key="5">
    <source>
        <dbReference type="Google" id="ProtNLM"/>
    </source>
</evidence>
<dbReference type="Gene3D" id="3.40.50.720">
    <property type="entry name" value="NAD(P)-binding Rossmann-like Domain"/>
    <property type="match status" value="1"/>
</dbReference>
<evidence type="ECO:0000259" key="2">
    <source>
        <dbReference type="Pfam" id="PF13478"/>
    </source>
</evidence>
<dbReference type="PANTHER" id="PTHR30388:SF6">
    <property type="entry name" value="XANTHINE DEHYDROGENASE SUBUNIT A-RELATED"/>
    <property type="match status" value="1"/>
</dbReference>
<dbReference type="InterPro" id="IPR027051">
    <property type="entry name" value="XdhC_Rossmann_dom"/>
</dbReference>
<sequence length="358" mass="39142">MKTIFRKILECVQQGQTVALATVISSKGSLPMSKRAKMLVFADGSIQGTIGGGMVEAQVIDEAQDVLQTCNARIVRIDLTSDQIEADGLTCGGTVEILVECFTPQSEPEVFEAILQTMDHGQTAVIASLLPDAEPNRNPAFPQHRKILIQHDGSSVGTTGSEQLDAAILKLAHPKLGQPFLKTCALNLTPSNPSRVFLETLLPPPTAYLFGGGHISSHLSNILHFIGFDYVVIDDRPEFLTHERFPEAKALICQSFEHIFDALTLIPRASYLIIVTRGHKSDQVVLMQALRTEATYIGMIGSRRKIHLMFEHLQAQGIPQTMLERIHAPIGLEIGADTPEEIAISIAAELIQIRRSGE</sequence>
<evidence type="ECO:0000259" key="1">
    <source>
        <dbReference type="Pfam" id="PF02625"/>
    </source>
</evidence>
<dbReference type="HOGENOM" id="CLU_041115_1_1_0"/>
<reference evidence="3 4" key="1">
    <citation type="journal article" date="2015" name="PeerJ">
        <title>First genomic representation of candidate bacterial phylum KSB3 points to enhanced environmental sensing as a trigger of wastewater bulking.</title>
        <authorList>
            <person name="Sekiguchi Y."/>
            <person name="Ohashi A."/>
            <person name="Parks D.H."/>
            <person name="Yamauchi T."/>
            <person name="Tyson G.W."/>
            <person name="Hugenholtz P."/>
        </authorList>
    </citation>
    <scope>NUCLEOTIDE SEQUENCE [LARGE SCALE GENOMIC DNA]</scope>
</reference>
<accession>A0A081C2U8</accession>
<dbReference type="EMBL" id="DF820468">
    <property type="protein sequence ID" value="GAK58903.1"/>
    <property type="molecule type" value="Genomic_DNA"/>
</dbReference>
<dbReference type="InterPro" id="IPR003777">
    <property type="entry name" value="XdhC_CoxI"/>
</dbReference>
<dbReference type="Pfam" id="PF13478">
    <property type="entry name" value="XdhC_C"/>
    <property type="match status" value="1"/>
</dbReference>
<gene>
    <name evidence="3" type="ORF">U27_05878</name>
</gene>
<keyword evidence="4" id="KW-1185">Reference proteome</keyword>
<dbReference type="STRING" id="1499967.U27_05878"/>
<evidence type="ECO:0000313" key="4">
    <source>
        <dbReference type="Proteomes" id="UP000030661"/>
    </source>
</evidence>
<proteinExistence type="predicted"/>
<dbReference type="eggNOG" id="COG1975">
    <property type="taxonomic scope" value="Bacteria"/>
</dbReference>
<dbReference type="InterPro" id="IPR052698">
    <property type="entry name" value="MoCofactor_Util/Proc"/>
</dbReference>
<feature type="domain" description="XdhC Rossmann" evidence="2">
    <location>
        <begin position="208"/>
        <end position="350"/>
    </location>
</feature>
<feature type="domain" description="XdhC- CoxI" evidence="1">
    <location>
        <begin position="12"/>
        <end position="78"/>
    </location>
</feature>
<organism evidence="3 4">
    <name type="scientific">Vecturithrix granuli</name>
    <dbReference type="NCBI Taxonomy" id="1499967"/>
    <lineage>
        <taxon>Bacteria</taxon>
        <taxon>Candidatus Moduliflexota</taxon>
        <taxon>Candidatus Vecturitrichia</taxon>
        <taxon>Candidatus Vecturitrichales</taxon>
        <taxon>Candidatus Vecturitrichaceae</taxon>
        <taxon>Candidatus Vecturithrix</taxon>
    </lineage>
</organism>
<name>A0A081C2U8_VECG1</name>
<dbReference type="Pfam" id="PF02625">
    <property type="entry name" value="XdhC_CoxI"/>
    <property type="match status" value="1"/>
</dbReference>
<dbReference type="AlphaFoldDB" id="A0A081C2U8"/>
<protein>
    <recommendedName>
        <fullName evidence="5">Xanthine dehydrogenase accessory factor</fullName>
    </recommendedName>
</protein>
<evidence type="ECO:0000313" key="3">
    <source>
        <dbReference type="EMBL" id="GAK58903.1"/>
    </source>
</evidence>